<feature type="transmembrane region" description="Helical" evidence="1">
    <location>
        <begin position="14"/>
        <end position="35"/>
    </location>
</feature>
<comment type="caution">
    <text evidence="3">The sequence shown here is derived from an EMBL/GenBank/DDBJ whole genome shotgun (WGS) entry which is preliminary data.</text>
</comment>
<dbReference type="EMBL" id="JARUJP010000005">
    <property type="protein sequence ID" value="MDW8800735.1"/>
    <property type="molecule type" value="Genomic_DNA"/>
</dbReference>
<keyword evidence="1" id="KW-1133">Transmembrane helix</keyword>
<evidence type="ECO:0000313" key="3">
    <source>
        <dbReference type="EMBL" id="MDW8800735.1"/>
    </source>
</evidence>
<gene>
    <name evidence="3" type="ORF">P8V03_06155</name>
</gene>
<dbReference type="PANTHER" id="PTHR35788">
    <property type="entry name" value="EXPORTED PROTEIN-RELATED"/>
    <property type="match status" value="1"/>
</dbReference>
<feature type="domain" description="YoaR-like putative peptidoglycan binding" evidence="2">
    <location>
        <begin position="92"/>
        <end position="206"/>
    </location>
</feature>
<accession>A0ABU4JRG3</accession>
<proteinExistence type="predicted"/>
<evidence type="ECO:0000259" key="2">
    <source>
        <dbReference type="Pfam" id="PF12229"/>
    </source>
</evidence>
<dbReference type="InterPro" id="IPR007391">
    <property type="entry name" value="Vancomycin_resist_VanW"/>
</dbReference>
<reference evidence="3 4" key="1">
    <citation type="submission" date="2023-04" db="EMBL/GenBank/DDBJ databases">
        <title>Clostridium tannerae sp. nov., isolated from the fecal material of an alpaca.</title>
        <authorList>
            <person name="Miller S."/>
            <person name="Hendry M."/>
            <person name="King J."/>
            <person name="Sankaranarayanan K."/>
            <person name="Lawson P.A."/>
        </authorList>
    </citation>
    <scope>NUCLEOTIDE SEQUENCE [LARGE SCALE GENOMIC DNA]</scope>
    <source>
        <strain evidence="3 4">A1-XYC3</strain>
    </source>
</reference>
<dbReference type="PANTHER" id="PTHR35788:SF1">
    <property type="entry name" value="EXPORTED PROTEIN"/>
    <property type="match status" value="1"/>
</dbReference>
<dbReference type="RefSeq" id="WP_261670573.1">
    <property type="nucleotide sequence ID" value="NZ_JARUJP010000005.1"/>
</dbReference>
<evidence type="ECO:0000313" key="4">
    <source>
        <dbReference type="Proteomes" id="UP001281656"/>
    </source>
</evidence>
<keyword evidence="1" id="KW-0472">Membrane</keyword>
<evidence type="ECO:0000256" key="1">
    <source>
        <dbReference type="SAM" id="Phobius"/>
    </source>
</evidence>
<name>A0ABU4JRG3_9CLOT</name>
<protein>
    <submittedName>
        <fullName evidence="3">VanW family protein</fullName>
    </submittedName>
</protein>
<keyword evidence="4" id="KW-1185">Reference proteome</keyword>
<keyword evidence="1" id="KW-0812">Transmembrane</keyword>
<sequence length="384" mass="43002">MEVEKVVNTSKKNFIIGMLVCIVLLLSIASGYITYQYHDVKYWNNYIYPKVTVEGIDLSGKTKEEAVAALKYIFEEQLKNRKINITASDKNYDIEYSKLSPKYNIEETVKEAYSYGKKVNLFSKYFLLKDPKPVNYKLKVIYNEGFVKEFIKTVENDINRDPVNATLNTDGVNFTVIPEQSGIKLESDKLQKEIAEKVQQNGSGDIDLKASIKSTEAKIKGDMLKDINATIGSFTTNYGAISSPQRANNIVIATKSINGKVLMPGDVFSFNDVVGERTEKKGYEAAPVIVDNKLESGLGGGVCQVSSTLYNAVYSSGMSSLERTHHTLPVHYVPEGMDATVDYGNIDYKFKNNFKYPIYIQAYTSGGNVTFVLYSNVSARKQFK</sequence>
<organism evidence="3 4">
    <name type="scientific">Clostridium tanneri</name>
    <dbReference type="NCBI Taxonomy" id="3037988"/>
    <lineage>
        <taxon>Bacteria</taxon>
        <taxon>Bacillati</taxon>
        <taxon>Bacillota</taxon>
        <taxon>Clostridia</taxon>
        <taxon>Eubacteriales</taxon>
        <taxon>Clostridiaceae</taxon>
        <taxon>Clostridium</taxon>
    </lineage>
</organism>
<dbReference type="Pfam" id="PF12229">
    <property type="entry name" value="PG_binding_4"/>
    <property type="match status" value="1"/>
</dbReference>
<dbReference type="InterPro" id="IPR022029">
    <property type="entry name" value="YoaR-like_PG-bd"/>
</dbReference>
<dbReference type="Pfam" id="PF04294">
    <property type="entry name" value="VanW"/>
    <property type="match status" value="1"/>
</dbReference>
<dbReference type="InterPro" id="IPR052913">
    <property type="entry name" value="Glycopeptide_resist_protein"/>
</dbReference>
<dbReference type="Proteomes" id="UP001281656">
    <property type="component" value="Unassembled WGS sequence"/>
</dbReference>